<dbReference type="PROSITE" id="PS51186">
    <property type="entry name" value="GNAT"/>
    <property type="match status" value="1"/>
</dbReference>
<proteinExistence type="predicted"/>
<evidence type="ECO:0000259" key="3">
    <source>
        <dbReference type="PROSITE" id="PS51186"/>
    </source>
</evidence>
<dbReference type="EMBL" id="BSOR01000016">
    <property type="protein sequence ID" value="GLR63501.1"/>
    <property type="molecule type" value="Genomic_DNA"/>
</dbReference>
<keyword evidence="2" id="KW-0012">Acyltransferase</keyword>
<organism evidence="4 5">
    <name type="scientific">Marinospirillum insulare</name>
    <dbReference type="NCBI Taxonomy" id="217169"/>
    <lineage>
        <taxon>Bacteria</taxon>
        <taxon>Pseudomonadati</taxon>
        <taxon>Pseudomonadota</taxon>
        <taxon>Gammaproteobacteria</taxon>
        <taxon>Oceanospirillales</taxon>
        <taxon>Oceanospirillaceae</taxon>
        <taxon>Marinospirillum</taxon>
    </lineage>
</organism>
<gene>
    <name evidence="4" type="ORF">GCM10007878_09360</name>
</gene>
<evidence type="ECO:0000313" key="5">
    <source>
        <dbReference type="Proteomes" id="UP001156682"/>
    </source>
</evidence>
<protein>
    <submittedName>
        <fullName evidence="4">Ribosomal-protein-alanine acetyltransferase</fullName>
    </submittedName>
</protein>
<dbReference type="PANTHER" id="PTHR43420">
    <property type="entry name" value="ACETYLTRANSFERASE"/>
    <property type="match status" value="1"/>
</dbReference>
<sequence>MSFEQLNLSNLLEVVELAERSDPYAWPEEQWRSSLRNDWVIAKREAGKLVGLLVLQASFFETELLYLLVAPEARRQGVAGKLLDKSLEESKELNAERMLLEVRVSNLAALALYTNKGFVREGRRKNYYPLLTEDQSTESREREDALLLTHWFIEKPD</sequence>
<keyword evidence="5" id="KW-1185">Reference proteome</keyword>
<name>A0ABQ5ZTL3_9GAMM</name>
<evidence type="ECO:0000313" key="4">
    <source>
        <dbReference type="EMBL" id="GLR63501.1"/>
    </source>
</evidence>
<evidence type="ECO:0000256" key="1">
    <source>
        <dbReference type="ARBA" id="ARBA00022679"/>
    </source>
</evidence>
<reference evidence="5" key="1">
    <citation type="journal article" date="2019" name="Int. J. Syst. Evol. Microbiol.">
        <title>The Global Catalogue of Microorganisms (GCM) 10K type strain sequencing project: providing services to taxonomists for standard genome sequencing and annotation.</title>
        <authorList>
            <consortium name="The Broad Institute Genomics Platform"/>
            <consortium name="The Broad Institute Genome Sequencing Center for Infectious Disease"/>
            <person name="Wu L."/>
            <person name="Ma J."/>
        </authorList>
    </citation>
    <scope>NUCLEOTIDE SEQUENCE [LARGE SCALE GENOMIC DNA]</scope>
    <source>
        <strain evidence="5">NBRC 100033</strain>
    </source>
</reference>
<dbReference type="InterPro" id="IPR016181">
    <property type="entry name" value="Acyl_CoA_acyltransferase"/>
</dbReference>
<dbReference type="RefSeq" id="WP_051610046.1">
    <property type="nucleotide sequence ID" value="NZ_BSOR01000016.1"/>
</dbReference>
<comment type="caution">
    <text evidence="4">The sequence shown here is derived from an EMBL/GenBank/DDBJ whole genome shotgun (WGS) entry which is preliminary data.</text>
</comment>
<feature type="domain" description="N-acetyltransferase" evidence="3">
    <location>
        <begin position="1"/>
        <end position="153"/>
    </location>
</feature>
<dbReference type="InterPro" id="IPR000182">
    <property type="entry name" value="GNAT_dom"/>
</dbReference>
<dbReference type="SUPFAM" id="SSF55729">
    <property type="entry name" value="Acyl-CoA N-acyltransferases (Nat)"/>
    <property type="match status" value="1"/>
</dbReference>
<dbReference type="CDD" id="cd04301">
    <property type="entry name" value="NAT_SF"/>
    <property type="match status" value="1"/>
</dbReference>
<dbReference type="Proteomes" id="UP001156682">
    <property type="component" value="Unassembled WGS sequence"/>
</dbReference>
<dbReference type="Pfam" id="PF00583">
    <property type="entry name" value="Acetyltransf_1"/>
    <property type="match status" value="1"/>
</dbReference>
<dbReference type="PANTHER" id="PTHR43420:SF44">
    <property type="entry name" value="ACETYLTRANSFERASE YPEA"/>
    <property type="match status" value="1"/>
</dbReference>
<accession>A0ABQ5ZTL3</accession>
<dbReference type="Gene3D" id="3.40.630.30">
    <property type="match status" value="1"/>
</dbReference>
<evidence type="ECO:0000256" key="2">
    <source>
        <dbReference type="ARBA" id="ARBA00023315"/>
    </source>
</evidence>
<keyword evidence="1" id="KW-0808">Transferase</keyword>
<dbReference type="InterPro" id="IPR050680">
    <property type="entry name" value="YpeA/RimI_acetyltransf"/>
</dbReference>